<dbReference type="InterPro" id="IPR011712">
    <property type="entry name" value="Sig_transdc_His_kin_sub3_dim/P"/>
</dbReference>
<evidence type="ECO:0000313" key="12">
    <source>
        <dbReference type="EMBL" id="MFC4769293.1"/>
    </source>
</evidence>
<dbReference type="GO" id="GO:0016301">
    <property type="term" value="F:kinase activity"/>
    <property type="evidence" value="ECO:0007669"/>
    <property type="project" value="UniProtKB-KW"/>
</dbReference>
<keyword evidence="9" id="KW-1133">Transmembrane helix</keyword>
<dbReference type="Pfam" id="PF07730">
    <property type="entry name" value="HisKA_3"/>
    <property type="match status" value="1"/>
</dbReference>
<keyword evidence="3" id="KW-0597">Phosphoprotein</keyword>
<evidence type="ECO:0000256" key="6">
    <source>
        <dbReference type="ARBA" id="ARBA00022777"/>
    </source>
</evidence>
<gene>
    <name evidence="12" type="ORF">ACFO8Q_18345</name>
</gene>
<keyword evidence="8" id="KW-0902">Two-component regulatory system</keyword>
<evidence type="ECO:0000256" key="2">
    <source>
        <dbReference type="ARBA" id="ARBA00012438"/>
    </source>
</evidence>
<dbReference type="EC" id="2.7.13.3" evidence="2"/>
<comment type="caution">
    <text evidence="12">The sequence shown here is derived from an EMBL/GenBank/DDBJ whole genome shotgun (WGS) entry which is preliminary data.</text>
</comment>
<reference evidence="13" key="1">
    <citation type="journal article" date="2019" name="Int. J. Syst. Evol. Microbiol.">
        <title>The Global Catalogue of Microorganisms (GCM) 10K type strain sequencing project: providing services to taxonomists for standard genome sequencing and annotation.</title>
        <authorList>
            <consortium name="The Broad Institute Genomics Platform"/>
            <consortium name="The Broad Institute Genome Sequencing Center for Infectious Disease"/>
            <person name="Wu L."/>
            <person name="Ma J."/>
        </authorList>
    </citation>
    <scope>NUCLEOTIDE SEQUENCE [LARGE SCALE GENOMIC DNA]</scope>
    <source>
        <strain evidence="13">WYCCWR 12678</strain>
    </source>
</reference>
<keyword evidence="4" id="KW-0808">Transferase</keyword>
<dbReference type="SUPFAM" id="SSF55874">
    <property type="entry name" value="ATPase domain of HSP90 chaperone/DNA topoisomerase II/histidine kinase"/>
    <property type="match status" value="1"/>
</dbReference>
<evidence type="ECO:0000256" key="4">
    <source>
        <dbReference type="ARBA" id="ARBA00022679"/>
    </source>
</evidence>
<accession>A0ABV9Q5W6</accession>
<name>A0ABV9Q5W6_9BACL</name>
<keyword evidence="7" id="KW-0067">ATP-binding</keyword>
<evidence type="ECO:0000256" key="1">
    <source>
        <dbReference type="ARBA" id="ARBA00000085"/>
    </source>
</evidence>
<dbReference type="Gene3D" id="1.20.5.1930">
    <property type="match status" value="1"/>
</dbReference>
<keyword evidence="13" id="KW-1185">Reference proteome</keyword>
<organism evidence="12 13">
    <name type="scientific">Effusibacillus consociatus</name>
    <dbReference type="NCBI Taxonomy" id="1117041"/>
    <lineage>
        <taxon>Bacteria</taxon>
        <taxon>Bacillati</taxon>
        <taxon>Bacillota</taxon>
        <taxon>Bacilli</taxon>
        <taxon>Bacillales</taxon>
        <taxon>Alicyclobacillaceae</taxon>
        <taxon>Effusibacillus</taxon>
    </lineage>
</organism>
<keyword evidence="6 12" id="KW-0418">Kinase</keyword>
<dbReference type="EMBL" id="JBHSHC010000124">
    <property type="protein sequence ID" value="MFC4769293.1"/>
    <property type="molecule type" value="Genomic_DNA"/>
</dbReference>
<evidence type="ECO:0000256" key="7">
    <source>
        <dbReference type="ARBA" id="ARBA00022840"/>
    </source>
</evidence>
<keyword evidence="9" id="KW-0472">Membrane</keyword>
<dbReference type="RefSeq" id="WP_380027645.1">
    <property type="nucleotide sequence ID" value="NZ_JBHSHC010000124.1"/>
</dbReference>
<dbReference type="InterPro" id="IPR003594">
    <property type="entry name" value="HATPase_dom"/>
</dbReference>
<feature type="transmembrane region" description="Helical" evidence="9">
    <location>
        <begin position="36"/>
        <end position="58"/>
    </location>
</feature>
<keyword evidence="9" id="KW-0812">Transmembrane</keyword>
<evidence type="ECO:0000256" key="3">
    <source>
        <dbReference type="ARBA" id="ARBA00022553"/>
    </source>
</evidence>
<feature type="domain" description="Signal transduction histidine kinase subgroup 3 dimerisation and phosphoacceptor" evidence="11">
    <location>
        <begin position="80"/>
        <end position="143"/>
    </location>
</feature>
<comment type="catalytic activity">
    <reaction evidence="1">
        <text>ATP + protein L-histidine = ADP + protein N-phospho-L-histidine.</text>
        <dbReference type="EC" id="2.7.13.3"/>
    </reaction>
</comment>
<evidence type="ECO:0000259" key="11">
    <source>
        <dbReference type="Pfam" id="PF07730"/>
    </source>
</evidence>
<evidence type="ECO:0000256" key="9">
    <source>
        <dbReference type="SAM" id="Phobius"/>
    </source>
</evidence>
<dbReference type="Pfam" id="PF02518">
    <property type="entry name" value="HATPase_c"/>
    <property type="match status" value="1"/>
</dbReference>
<keyword evidence="5" id="KW-0547">Nucleotide-binding</keyword>
<evidence type="ECO:0000256" key="8">
    <source>
        <dbReference type="ARBA" id="ARBA00023012"/>
    </source>
</evidence>
<sequence length="278" mass="32309">MSYKQIKWLIILVPTLTIEIWELVRHDYLHPYISMHVGNWLSALVVLTVTLLVTARLFRRMEALQEELNREKAYKAALVERERIARELHDGIAQSMFLLSVKIHRLEEDNSAWNSERIKGLKETVRRVHDDVRQAITNLRLPAPADSPPWTQSVKAIIRDFENETGLSVSLEWDLDGELEQLLTPKDKVEIFACLREALMNIRKHANALHTSIRFRKEQSGWSLTAEDDGRGFEGDPFNEPSRYGLRMMRERVQEMGWQFRLDRSHGGTRIEIRGGAS</sequence>
<proteinExistence type="predicted"/>
<evidence type="ECO:0000313" key="13">
    <source>
        <dbReference type="Proteomes" id="UP001596002"/>
    </source>
</evidence>
<dbReference type="CDD" id="cd16917">
    <property type="entry name" value="HATPase_UhpB-NarQ-NarX-like"/>
    <property type="match status" value="1"/>
</dbReference>
<evidence type="ECO:0000256" key="5">
    <source>
        <dbReference type="ARBA" id="ARBA00022741"/>
    </source>
</evidence>
<dbReference type="InterPro" id="IPR036890">
    <property type="entry name" value="HATPase_C_sf"/>
</dbReference>
<dbReference type="PANTHER" id="PTHR24421">
    <property type="entry name" value="NITRATE/NITRITE SENSOR PROTEIN NARX-RELATED"/>
    <property type="match status" value="1"/>
</dbReference>
<dbReference type="Proteomes" id="UP001596002">
    <property type="component" value="Unassembled WGS sequence"/>
</dbReference>
<protein>
    <recommendedName>
        <fullName evidence="2">histidine kinase</fullName>
        <ecNumber evidence="2">2.7.13.3</ecNumber>
    </recommendedName>
</protein>
<feature type="domain" description="Histidine kinase/HSP90-like ATPase" evidence="10">
    <location>
        <begin position="187"/>
        <end position="273"/>
    </location>
</feature>
<dbReference type="InterPro" id="IPR050482">
    <property type="entry name" value="Sensor_HK_TwoCompSys"/>
</dbReference>
<evidence type="ECO:0000259" key="10">
    <source>
        <dbReference type="Pfam" id="PF02518"/>
    </source>
</evidence>
<dbReference type="Gene3D" id="3.30.565.10">
    <property type="entry name" value="Histidine kinase-like ATPase, C-terminal domain"/>
    <property type="match status" value="1"/>
</dbReference>
<dbReference type="PANTHER" id="PTHR24421:SF10">
    <property type="entry name" value="NITRATE_NITRITE SENSOR PROTEIN NARQ"/>
    <property type="match status" value="1"/>
</dbReference>